<name>A0A3M7SY80_BRAPC</name>
<evidence type="ECO:0000313" key="1">
    <source>
        <dbReference type="EMBL" id="RNA40645.1"/>
    </source>
</evidence>
<gene>
    <name evidence="1" type="ORF">BpHYR1_019806</name>
</gene>
<proteinExistence type="predicted"/>
<keyword evidence="2" id="KW-1185">Reference proteome</keyword>
<reference evidence="1 2" key="1">
    <citation type="journal article" date="2018" name="Sci. Rep.">
        <title>Genomic signatures of local adaptation to the degree of environmental predictability in rotifers.</title>
        <authorList>
            <person name="Franch-Gras L."/>
            <person name="Hahn C."/>
            <person name="Garcia-Roger E.M."/>
            <person name="Carmona M.J."/>
            <person name="Serra M."/>
            <person name="Gomez A."/>
        </authorList>
    </citation>
    <scope>NUCLEOTIDE SEQUENCE [LARGE SCALE GENOMIC DNA]</scope>
    <source>
        <strain evidence="1">HYR1</strain>
    </source>
</reference>
<dbReference type="AlphaFoldDB" id="A0A3M7SY80"/>
<comment type="caution">
    <text evidence="1">The sequence shown here is derived from an EMBL/GenBank/DDBJ whole genome shotgun (WGS) entry which is preliminary data.</text>
</comment>
<evidence type="ECO:0000313" key="2">
    <source>
        <dbReference type="Proteomes" id="UP000276133"/>
    </source>
</evidence>
<dbReference type="EMBL" id="REGN01000616">
    <property type="protein sequence ID" value="RNA40645.1"/>
    <property type="molecule type" value="Genomic_DNA"/>
</dbReference>
<dbReference type="Proteomes" id="UP000276133">
    <property type="component" value="Unassembled WGS sequence"/>
</dbReference>
<sequence length="118" mass="13498">MYDVVAKNPSCCVTQDVMEANQAAKTKKLFLITLFEPVNLQIYVFKKFTILKKLFRSQKHLVITSLSKEYVDVFVESSRIPDFRTPLSIVSKNLQQWIVQSFSSTRVRLGVSPVVLSP</sequence>
<organism evidence="1 2">
    <name type="scientific">Brachionus plicatilis</name>
    <name type="common">Marine rotifer</name>
    <name type="synonym">Brachionus muelleri</name>
    <dbReference type="NCBI Taxonomy" id="10195"/>
    <lineage>
        <taxon>Eukaryota</taxon>
        <taxon>Metazoa</taxon>
        <taxon>Spiralia</taxon>
        <taxon>Gnathifera</taxon>
        <taxon>Rotifera</taxon>
        <taxon>Eurotatoria</taxon>
        <taxon>Monogononta</taxon>
        <taxon>Pseudotrocha</taxon>
        <taxon>Ploima</taxon>
        <taxon>Brachionidae</taxon>
        <taxon>Brachionus</taxon>
    </lineage>
</organism>
<protein>
    <submittedName>
        <fullName evidence="1">Uncharacterized protein</fullName>
    </submittedName>
</protein>
<accession>A0A3M7SY80</accession>